<sequence>MTRKQIPFSFSGRRVMGPILLSAVALYVLSCASATSYDKVKPGVKFQISCSDGKAIRHHYSPDSGELTERGPVLLAKGMSCGNAEDLDEKEMLKLQRDGEWTGFYKGSMNPLWKGLFKKNKREGVITYFDTKGNKSKIVTYVGGSKEGLEEGYFGSGAIRYKGQNSEDMKTGFWEEKASDKSDCVTKGNYAKDEKTGPWEECSQDDKNDTWYVSFRGSYAQGLRDGPVEVFHSNGELLGKGSYRADLACKASPPPEGVDACGRRTGRWVLYHPSGKLAAEGEYDGATGKRRGTWTEYYASGDKMAMGQRNHTREGIWTFYKKGGEIMGQYGFKGNDAMISYCVIYEKGVKKEEGPCMGALIKYEAEKDELKLAGRMMQSDLWKGYHPGGAKAWEGTYVTGQKTGIWKFFNEGGALIGQGEFRMNKKVGPWKEMQNGRMVQIEYDDFGRPKK</sequence>
<dbReference type="Gene3D" id="3.90.930.1">
    <property type="match status" value="2"/>
</dbReference>
<reference evidence="2 3" key="1">
    <citation type="submission" date="2019-10" db="EMBL/GenBank/DDBJ databases">
        <title>Extracellular Electron Transfer in a Candidatus Methanoperedens spp. Enrichment Culture.</title>
        <authorList>
            <person name="Berger S."/>
            <person name="Rangel Shaw D."/>
            <person name="Berben T."/>
            <person name="In 'T Zandt M."/>
            <person name="Frank J."/>
            <person name="Reimann J."/>
            <person name="Jetten M.S.M."/>
            <person name="Welte C.U."/>
        </authorList>
    </citation>
    <scope>NUCLEOTIDE SEQUENCE [LARGE SCALE GENOMIC DNA]</scope>
    <source>
        <strain evidence="2">SB12</strain>
    </source>
</reference>
<gene>
    <name evidence="2" type="ORF">F9K24_10010</name>
</gene>
<organism evidence="2 3">
    <name type="scientific">Leptonema illini</name>
    <dbReference type="NCBI Taxonomy" id="183"/>
    <lineage>
        <taxon>Bacteria</taxon>
        <taxon>Pseudomonadati</taxon>
        <taxon>Spirochaetota</taxon>
        <taxon>Spirochaetia</taxon>
        <taxon>Leptospirales</taxon>
        <taxon>Leptospiraceae</taxon>
        <taxon>Leptonema</taxon>
    </lineage>
</organism>
<dbReference type="Proteomes" id="UP000460298">
    <property type="component" value="Unassembled WGS sequence"/>
</dbReference>
<evidence type="ECO:0000256" key="1">
    <source>
        <dbReference type="SAM" id="SignalP"/>
    </source>
</evidence>
<evidence type="ECO:0000313" key="2">
    <source>
        <dbReference type="EMBL" id="KAB2932704.1"/>
    </source>
</evidence>
<dbReference type="Gene3D" id="2.20.110.10">
    <property type="entry name" value="Histone H3 K4-specific methyltransferase SET7/9 N-terminal domain"/>
    <property type="match status" value="1"/>
</dbReference>
<protein>
    <recommendedName>
        <fullName evidence="4">MORN repeat protein</fullName>
    </recommendedName>
</protein>
<dbReference type="SUPFAM" id="SSF82185">
    <property type="entry name" value="Histone H3 K4-specific methyltransferase SET7/9 N-terminal domain"/>
    <property type="match status" value="3"/>
</dbReference>
<evidence type="ECO:0000313" key="3">
    <source>
        <dbReference type="Proteomes" id="UP000460298"/>
    </source>
</evidence>
<accession>A0A833H1Q5</accession>
<feature type="signal peptide" evidence="1">
    <location>
        <begin position="1"/>
        <end position="36"/>
    </location>
</feature>
<dbReference type="EMBL" id="WBUI01000008">
    <property type="protein sequence ID" value="KAB2932704.1"/>
    <property type="molecule type" value="Genomic_DNA"/>
</dbReference>
<feature type="chain" id="PRO_5033008903" description="MORN repeat protein" evidence="1">
    <location>
        <begin position="37"/>
        <end position="451"/>
    </location>
</feature>
<dbReference type="InterPro" id="IPR011652">
    <property type="entry name" value="MORN_2"/>
</dbReference>
<evidence type="ECO:0008006" key="4">
    <source>
        <dbReference type="Google" id="ProtNLM"/>
    </source>
</evidence>
<dbReference type="AlphaFoldDB" id="A0A833H1Q5"/>
<dbReference type="Pfam" id="PF07661">
    <property type="entry name" value="MORN_2"/>
    <property type="match status" value="2"/>
</dbReference>
<comment type="caution">
    <text evidence="2">The sequence shown here is derived from an EMBL/GenBank/DDBJ whole genome shotgun (WGS) entry which is preliminary data.</text>
</comment>
<keyword evidence="1" id="KW-0732">Signal</keyword>
<proteinExistence type="predicted"/>
<name>A0A833H1Q5_9LEPT</name>